<dbReference type="Gene3D" id="3.20.20.150">
    <property type="entry name" value="Divalent-metal-dependent TIM barrel enzymes"/>
    <property type="match status" value="1"/>
</dbReference>
<evidence type="ECO:0000259" key="1">
    <source>
        <dbReference type="Pfam" id="PF01261"/>
    </source>
</evidence>
<comment type="caution">
    <text evidence="2">The sequence shown here is derived from an EMBL/GenBank/DDBJ whole genome shotgun (WGS) entry which is preliminary data.</text>
</comment>
<evidence type="ECO:0000313" key="2">
    <source>
        <dbReference type="EMBL" id="MBB6003773.1"/>
    </source>
</evidence>
<dbReference type="SUPFAM" id="SSF51658">
    <property type="entry name" value="Xylose isomerase-like"/>
    <property type="match status" value="1"/>
</dbReference>
<dbReference type="RefSeq" id="WP_184134393.1">
    <property type="nucleotide sequence ID" value="NZ_JACHKT010000016.1"/>
</dbReference>
<reference evidence="2 3" key="1">
    <citation type="submission" date="2020-08" db="EMBL/GenBank/DDBJ databases">
        <title>Functional genomics of gut bacteria from endangered species of beetles.</title>
        <authorList>
            <person name="Carlos-Shanley C."/>
        </authorList>
    </citation>
    <scope>NUCLEOTIDE SEQUENCE [LARGE SCALE GENOMIC DNA]</scope>
    <source>
        <strain evidence="2 3">S00070</strain>
    </source>
</reference>
<dbReference type="EMBL" id="JACHKT010000016">
    <property type="protein sequence ID" value="MBB6003773.1"/>
    <property type="molecule type" value="Genomic_DNA"/>
</dbReference>
<dbReference type="InterPro" id="IPR013022">
    <property type="entry name" value="Xyl_isomerase-like_TIM-brl"/>
</dbReference>
<dbReference type="AlphaFoldDB" id="A0A841ERX0"/>
<accession>A0A841ERX0</accession>
<name>A0A841ERX0_9BACT</name>
<keyword evidence="3" id="KW-1185">Reference proteome</keyword>
<evidence type="ECO:0000313" key="3">
    <source>
        <dbReference type="Proteomes" id="UP000524404"/>
    </source>
</evidence>
<protein>
    <submittedName>
        <fullName evidence="2">Sugar phosphate isomerase/epimerase</fullName>
    </submittedName>
</protein>
<dbReference type="GO" id="GO:0016853">
    <property type="term" value="F:isomerase activity"/>
    <property type="evidence" value="ECO:0007669"/>
    <property type="project" value="UniProtKB-KW"/>
</dbReference>
<proteinExistence type="predicted"/>
<dbReference type="Pfam" id="PF01261">
    <property type="entry name" value="AP_endonuc_2"/>
    <property type="match status" value="1"/>
</dbReference>
<organism evidence="2 3">
    <name type="scientific">Arcicella rosea</name>
    <dbReference type="NCBI Taxonomy" id="502909"/>
    <lineage>
        <taxon>Bacteria</taxon>
        <taxon>Pseudomonadati</taxon>
        <taxon>Bacteroidota</taxon>
        <taxon>Cytophagia</taxon>
        <taxon>Cytophagales</taxon>
        <taxon>Flectobacillaceae</taxon>
        <taxon>Arcicella</taxon>
    </lineage>
</organism>
<keyword evidence="2" id="KW-0413">Isomerase</keyword>
<gene>
    <name evidence="2" type="ORF">HNP25_002432</name>
</gene>
<dbReference type="InterPro" id="IPR036237">
    <property type="entry name" value="Xyl_isomerase-like_sf"/>
</dbReference>
<sequence length="292" mass="32578">MRKLSIAVLVTTATFLCSLPLKSIAQINQKYKIGVVDLMLLKRQKLGALTLTKEIGADGVEIDMGGLGKRPTFENALANDSIRTVFLNKAKELNIEMFSLAMTGYYAQSFCGREEYKKSIEDCIKTMQLMNIKIAFLPLGVQCDLKKDPALIDSVVARLKIAGEMAKKAGVIIGIETALSATEEVKLLKEIGSEGIKIYFNFSSPLKEGRDLYKELKILGKKNICMIHCTNKDGVWLQNDPEIDMKKVKATLDKMKWTGWLVIERSRDANKPRDVKGNFGANTAFLKSIFQQ</sequence>
<dbReference type="Proteomes" id="UP000524404">
    <property type="component" value="Unassembled WGS sequence"/>
</dbReference>
<feature type="domain" description="Xylose isomerase-like TIM barrel" evidence="1">
    <location>
        <begin position="51"/>
        <end position="274"/>
    </location>
</feature>